<keyword evidence="7" id="KW-1185">Reference proteome</keyword>
<evidence type="ECO:0000256" key="2">
    <source>
        <dbReference type="ARBA" id="ARBA00022801"/>
    </source>
</evidence>
<evidence type="ECO:0000256" key="3">
    <source>
        <dbReference type="ARBA" id="ARBA00022806"/>
    </source>
</evidence>
<organism evidence="6 7">
    <name type="scientific">Suillus fuscotomentosus</name>
    <dbReference type="NCBI Taxonomy" id="1912939"/>
    <lineage>
        <taxon>Eukaryota</taxon>
        <taxon>Fungi</taxon>
        <taxon>Dikarya</taxon>
        <taxon>Basidiomycota</taxon>
        <taxon>Agaricomycotina</taxon>
        <taxon>Agaricomycetes</taxon>
        <taxon>Agaricomycetidae</taxon>
        <taxon>Boletales</taxon>
        <taxon>Suillineae</taxon>
        <taxon>Suillaceae</taxon>
        <taxon>Suillus</taxon>
    </lineage>
</organism>
<dbReference type="InterPro" id="IPR027417">
    <property type="entry name" value="P-loop_NTPase"/>
</dbReference>
<reference evidence="6" key="1">
    <citation type="journal article" date="2020" name="New Phytol.">
        <title>Comparative genomics reveals dynamic genome evolution in host specialist ectomycorrhizal fungi.</title>
        <authorList>
            <person name="Lofgren L.A."/>
            <person name="Nguyen N.H."/>
            <person name="Vilgalys R."/>
            <person name="Ruytinx J."/>
            <person name="Liao H.L."/>
            <person name="Branco S."/>
            <person name="Kuo A."/>
            <person name="LaButti K."/>
            <person name="Lipzen A."/>
            <person name="Andreopoulos W."/>
            <person name="Pangilinan J."/>
            <person name="Riley R."/>
            <person name="Hundley H."/>
            <person name="Na H."/>
            <person name="Barry K."/>
            <person name="Grigoriev I.V."/>
            <person name="Stajich J.E."/>
            <person name="Kennedy P.G."/>
        </authorList>
    </citation>
    <scope>NUCLEOTIDE SEQUENCE</scope>
    <source>
        <strain evidence="6">FC203</strain>
    </source>
</reference>
<name>A0AAD4ELW4_9AGAM</name>
<keyword evidence="1" id="KW-0547">Nucleotide-binding</keyword>
<accession>A0AAD4ELW4</accession>
<dbReference type="GeneID" id="64660174"/>
<dbReference type="PANTHER" id="PTHR21529">
    <property type="entry name" value="MAMMARY TURMOR VIRUS RECEPTOR HOMOLOG 1, 2 MTVR1, 2"/>
    <property type="match status" value="1"/>
</dbReference>
<gene>
    <name evidence="6" type="ORF">F5891DRAFT_1180111</name>
</gene>
<dbReference type="InterPro" id="IPR014016">
    <property type="entry name" value="UvrD-like_ATP-bd"/>
</dbReference>
<keyword evidence="2" id="KW-0378">Hydrolase</keyword>
<keyword evidence="4" id="KW-0067">ATP-binding</keyword>
<dbReference type="InterPro" id="IPR039904">
    <property type="entry name" value="TRANK1"/>
</dbReference>
<evidence type="ECO:0000313" key="6">
    <source>
        <dbReference type="EMBL" id="KAG1908587.1"/>
    </source>
</evidence>
<dbReference type="GO" id="GO:0016787">
    <property type="term" value="F:hydrolase activity"/>
    <property type="evidence" value="ECO:0007669"/>
    <property type="project" value="UniProtKB-KW"/>
</dbReference>
<evidence type="ECO:0000256" key="1">
    <source>
        <dbReference type="ARBA" id="ARBA00022741"/>
    </source>
</evidence>
<protein>
    <recommendedName>
        <fullName evidence="5">UvrD-like helicase ATP-binding domain-containing protein</fullName>
    </recommendedName>
</protein>
<evidence type="ECO:0000259" key="5">
    <source>
        <dbReference type="Pfam" id="PF00580"/>
    </source>
</evidence>
<evidence type="ECO:0000256" key="4">
    <source>
        <dbReference type="ARBA" id="ARBA00022840"/>
    </source>
</evidence>
<dbReference type="GO" id="GO:0004386">
    <property type="term" value="F:helicase activity"/>
    <property type="evidence" value="ECO:0007669"/>
    <property type="project" value="UniProtKB-KW"/>
</dbReference>
<dbReference type="Pfam" id="PF00580">
    <property type="entry name" value="UvrD-helicase"/>
    <property type="match status" value="1"/>
</dbReference>
<evidence type="ECO:0000313" key="7">
    <source>
        <dbReference type="Proteomes" id="UP001195769"/>
    </source>
</evidence>
<dbReference type="GO" id="GO:0005524">
    <property type="term" value="F:ATP binding"/>
    <property type="evidence" value="ECO:0007669"/>
    <property type="project" value="UniProtKB-KW"/>
</dbReference>
<proteinExistence type="predicted"/>
<keyword evidence="3" id="KW-0347">Helicase</keyword>
<feature type="domain" description="UvrD-like helicase ATP-binding" evidence="5">
    <location>
        <begin position="215"/>
        <end position="299"/>
    </location>
</feature>
<sequence length="1629" mass="186372">MLFKILWIQRVWELGGNVMPKPRQIFVTKSRMLATKVEEYFKRLLESLSMSDYTLPEIAKLKARSMEDDLIDPDDAPESQMNIPARYSELEDKHFPLFVTFDRLARMIAADIFNMDDPETRRSAELFFDTNDAEAHDSFVTYDVFEKQYWPHFPQGLTKNLSNTASFLLDDALTYPTQIHGIIKGSEQALSFPDGFLDRPSYLCLPCRSNPVFANQRHSLYDIFEIYMKFKKQKRHFDVADRTHAILKALRNQKFPGQQVDHIYVDEAQDNLLIDALVLRRLCRHSNGLFWAGDTAQTISAGSSFRFNDLKAFVYRMERNSSSVTPAGAPVHQPTMFQLGINYRSHNGIVNCAHSVIELITKFWPNAIDHLQPEKGAVDGVKPVFFTHLDNDAHFKQVFGRGESLEPASAYLCGTKRRSRPYKTNSRLLGTLYDSSVVQLFRRFRRRCLTLAGSSSTGCRVKDMRLIFIVTRLGTLQYVVRQLKLLYVGITRARRNVWILDTSDKSDAMRIFWESQNLIRTCARSTDVPPLATSSTPEEWASSGRSLFFHQRYSQAIHCFERANLHREVKVCKAYLLRKAARSTVGVALPSVQQRAFTAAADAFVECAAAATGNERRQYYRTSAYCYIRGGQDLKAADSYLKAEEFELAAKSYRKAGSFDRTLYVLTDHRAVIPEKTATELWMVCRLHYCSRNNDQAPVPLFSSFDEELKFLEEYDLDRARVSLLESHSMYYEVAEIHLSENRPMEAVQAFLKDNGKLDSAARAARTLLEFMWRKCSFRITPEAAAVNESVRQAMVLADQLQMKKLEPMTCNLILMFQGILREDHGSLKKLALTFREHGHHAAALLCLDHFFTQLTDIRPFQLHEMASFLETFHTYAQLLYQTSIMPDPLGRRECDVQRLLSIVSLPGDEFLIPSGTFLCDNVTETSRNYRLVSMPQSGYKASRRDATELIHLSIRTVLKDKVLELDKMCCSAPVFLQRLPSVSWTCQREPCPQKQVAISSTDHVQYNTHVAIHMQLILILQLLYSAHPRWASMRDWLEHLYEALAPPLFIQGSFADLDLTLTPYGLAGLSVVKNWIRETFYSLNPSKSPQFLTTLMRITSLSFAFDRNAAPAYIAEAMCVTKHRFTKLIRQPDNRYLVMDMFNSYRGATPSSISSGILFLLYVFNNGLHVNLSVLCDCIEDIFASFVINHRMDPTLDELPLNGAVLPSNWLIFPHKFLVKKDVKPESISSLLDVIGNLIWRLRMGSAMGSLWLAHMTNITPLLRDAFIFRLCRTLCLVAHNTQYPMVKRKVNSIVLHLHRLDTNRPRCPAYYQKLVDDVVDHMALLPHRGMPRLDGYLRAILDCDTNNAASDLVKLIHKTRQSIQISSVRQLLYEKASDIPYLLSSHMVAAQSMLRAEAAAFIPRMQRPKDGVEIHPAEKKKFEPQEAGREEVKEKEVLMVVDSEATDDMEDMDEAVTSLDLMPDESLCPNGPSEEQESAARTIQYAYRYHVWHRSGSAVDAELHAIFTTCLKETRFSKWRPSYYRLLFLGPFPHLLACLEQGIALTHAAKVKTKDLFNTESHEKLEELGRQRSEITLLLKKGMQLRGKLEPSSPDHRTRDIDALKRAVLEVGRVHSESSWQHDGYAS</sequence>
<dbReference type="PANTHER" id="PTHR21529:SF4">
    <property type="entry name" value="TPR AND ANKYRIN REPEAT-CONTAINING PROTEIN 1"/>
    <property type="match status" value="1"/>
</dbReference>
<dbReference type="SUPFAM" id="SSF52540">
    <property type="entry name" value="P-loop containing nucleoside triphosphate hydrolases"/>
    <property type="match status" value="1"/>
</dbReference>
<dbReference type="Proteomes" id="UP001195769">
    <property type="component" value="Unassembled WGS sequence"/>
</dbReference>
<dbReference type="EMBL" id="JABBWK010000001">
    <property type="protein sequence ID" value="KAG1908587.1"/>
    <property type="molecule type" value="Genomic_DNA"/>
</dbReference>
<comment type="caution">
    <text evidence="6">The sequence shown here is derived from an EMBL/GenBank/DDBJ whole genome shotgun (WGS) entry which is preliminary data.</text>
</comment>
<dbReference type="RefSeq" id="XP_041234162.1">
    <property type="nucleotide sequence ID" value="XM_041365876.1"/>
</dbReference>
<dbReference type="Gene3D" id="3.40.50.300">
    <property type="entry name" value="P-loop containing nucleotide triphosphate hydrolases"/>
    <property type="match status" value="1"/>
</dbReference>